<dbReference type="Gene3D" id="3.50.50.60">
    <property type="entry name" value="FAD/NAD(P)-binding domain"/>
    <property type="match status" value="1"/>
</dbReference>
<sequence length="390" mass="43463">MHTQVAIIGAGPAGLLLGRILQSHGIGTVILERRSRDYVLARVRAGMLEQGTVDTLREYGVAERLDEMGVAHPTMQFLWNGVRRDVPLEDEDGRRLTNYGQSYVVEDLIKHREADGLPIVFEAEVSSLDGIEDSPSVTYSVDGETKTLTCDFIAGCDGYLGVSRRSLPGAEAASYLKEFPFAWFGILAEATPNPHTRGFSNTPRGLAVSSARSATRSRLYLQVDPEFDITSMSDDEIWDELDRRLSDQDGNKVTRGPIIEKSVARLRAFVCEKMRHGKLAIAGDAAHIVPPSGAKGLNLAVGDVRLLGEAIRRHLLDKDDALLDDYSRLALERIWPTVHWSCLMSEAFHTFPGQTEFDTRRQHQTLDFWAHDEIGNRWFREAMLGLPYAV</sequence>
<dbReference type="InterPro" id="IPR036188">
    <property type="entry name" value="FAD/NAD-bd_sf"/>
</dbReference>
<evidence type="ECO:0000256" key="2">
    <source>
        <dbReference type="ARBA" id="ARBA00022827"/>
    </source>
</evidence>
<accession>A0ABQ5M015</accession>
<dbReference type="Gene3D" id="3.30.9.10">
    <property type="entry name" value="D-Amino Acid Oxidase, subunit A, domain 2"/>
    <property type="match status" value="1"/>
</dbReference>
<dbReference type="InterPro" id="IPR002938">
    <property type="entry name" value="FAD-bd"/>
</dbReference>
<dbReference type="RefSeq" id="WP_281843852.1">
    <property type="nucleotide sequence ID" value="NZ_BROH01000016.1"/>
</dbReference>
<reference evidence="4" key="1">
    <citation type="journal article" date="2023" name="Int. J. Syst. Evol. Microbiol.">
        <title>Sinisalibacter aestuarii sp. nov., isolated from estuarine sediment of the Arakawa River.</title>
        <authorList>
            <person name="Arafat S.T."/>
            <person name="Hirano S."/>
            <person name="Sato A."/>
            <person name="Takeuchi K."/>
            <person name="Yasuda T."/>
            <person name="Terahara T."/>
            <person name="Hamada M."/>
            <person name="Kobayashi T."/>
        </authorList>
    </citation>
    <scope>NUCLEOTIDE SEQUENCE</scope>
    <source>
        <strain evidence="4">B-399</strain>
    </source>
</reference>
<evidence type="ECO:0000256" key="1">
    <source>
        <dbReference type="ARBA" id="ARBA00022630"/>
    </source>
</evidence>
<dbReference type="Proteomes" id="UP001144205">
    <property type="component" value="Unassembled WGS sequence"/>
</dbReference>
<evidence type="ECO:0000259" key="3">
    <source>
        <dbReference type="Pfam" id="PF01494"/>
    </source>
</evidence>
<dbReference type="EMBL" id="BROH01000016">
    <property type="protein sequence ID" value="GKY89936.1"/>
    <property type="molecule type" value="Genomic_DNA"/>
</dbReference>
<dbReference type="Pfam" id="PF01494">
    <property type="entry name" value="FAD_binding_3"/>
    <property type="match status" value="1"/>
</dbReference>
<dbReference type="NCBIfam" id="NF006091">
    <property type="entry name" value="PRK08243.1"/>
    <property type="match status" value="1"/>
</dbReference>
<organism evidence="4 5">
    <name type="scientific">Sinisalibacter aestuarii</name>
    <dbReference type="NCBI Taxonomy" id="2949426"/>
    <lineage>
        <taxon>Bacteria</taxon>
        <taxon>Pseudomonadati</taxon>
        <taxon>Pseudomonadota</taxon>
        <taxon>Alphaproteobacteria</taxon>
        <taxon>Rhodobacterales</taxon>
        <taxon>Roseobacteraceae</taxon>
        <taxon>Sinisalibacter</taxon>
    </lineage>
</organism>
<evidence type="ECO:0000313" key="4">
    <source>
        <dbReference type="EMBL" id="GKY89936.1"/>
    </source>
</evidence>
<dbReference type="SUPFAM" id="SSF54373">
    <property type="entry name" value="FAD-linked reductases, C-terminal domain"/>
    <property type="match status" value="1"/>
</dbReference>
<keyword evidence="2" id="KW-0274">FAD</keyword>
<protein>
    <submittedName>
        <fullName evidence="4">4-hydroxybenzoate 3-monooxygenase</fullName>
    </submittedName>
</protein>
<keyword evidence="5" id="KW-1185">Reference proteome</keyword>
<dbReference type="SUPFAM" id="SSF51905">
    <property type="entry name" value="FAD/NAD(P)-binding domain"/>
    <property type="match status" value="1"/>
</dbReference>
<name>A0ABQ5M015_9RHOB</name>
<keyword evidence="1" id="KW-0285">Flavoprotein</keyword>
<dbReference type="InterPro" id="IPR050641">
    <property type="entry name" value="RIFMO-like"/>
</dbReference>
<dbReference type="PANTHER" id="PTHR43004:SF3">
    <property type="entry name" value="P-HYDROXYBENZOATE HYDROXYLASE"/>
    <property type="match status" value="1"/>
</dbReference>
<gene>
    <name evidence="4" type="ORF">STA1M1_38050</name>
</gene>
<dbReference type="PANTHER" id="PTHR43004">
    <property type="entry name" value="TRK SYSTEM POTASSIUM UPTAKE PROTEIN"/>
    <property type="match status" value="1"/>
</dbReference>
<feature type="domain" description="FAD-binding" evidence="3">
    <location>
        <begin position="3"/>
        <end position="340"/>
    </location>
</feature>
<proteinExistence type="predicted"/>
<comment type="caution">
    <text evidence="4">The sequence shown here is derived from an EMBL/GenBank/DDBJ whole genome shotgun (WGS) entry which is preliminary data.</text>
</comment>
<evidence type="ECO:0000313" key="5">
    <source>
        <dbReference type="Proteomes" id="UP001144205"/>
    </source>
</evidence>
<dbReference type="PRINTS" id="PR00420">
    <property type="entry name" value="RNGMNOXGNASE"/>
</dbReference>